<feature type="region of interest" description="Disordered" evidence="16">
    <location>
        <begin position="160"/>
        <end position="292"/>
    </location>
</feature>
<dbReference type="InterPro" id="IPR003961">
    <property type="entry name" value="FN3_dom"/>
</dbReference>
<evidence type="ECO:0000256" key="15">
    <source>
        <dbReference type="PROSITE-ProRule" id="PRU10141"/>
    </source>
</evidence>
<dbReference type="PANTHER" id="PTHR46877">
    <property type="entry name" value="EPH RECEPTOR A5"/>
    <property type="match status" value="1"/>
</dbReference>
<dbReference type="PROSITE" id="PS50853">
    <property type="entry name" value="FN3"/>
    <property type="match status" value="2"/>
</dbReference>
<reference evidence="21" key="2">
    <citation type="submission" date="2025-08" db="UniProtKB">
        <authorList>
            <consortium name="Ensembl"/>
        </authorList>
    </citation>
    <scope>IDENTIFICATION</scope>
    <source>
        <strain evidence="21">Glennie</strain>
    </source>
</reference>
<dbReference type="InterPro" id="IPR008266">
    <property type="entry name" value="Tyr_kinase_AS"/>
</dbReference>
<dbReference type="SMART" id="SM00219">
    <property type="entry name" value="TyrKc"/>
    <property type="match status" value="1"/>
</dbReference>
<feature type="region of interest" description="Disordered" evidence="16">
    <location>
        <begin position="1"/>
        <end position="34"/>
    </location>
</feature>
<feature type="domain" description="SAM" evidence="19">
    <location>
        <begin position="949"/>
        <end position="1013"/>
    </location>
</feature>
<dbReference type="InterPro" id="IPR011009">
    <property type="entry name" value="Kinase-like_dom_sf"/>
</dbReference>
<dbReference type="Pfam" id="PF07714">
    <property type="entry name" value="PK_Tyr_Ser-Thr"/>
    <property type="match status" value="1"/>
</dbReference>
<dbReference type="InterPro" id="IPR013783">
    <property type="entry name" value="Ig-like_fold"/>
</dbReference>
<dbReference type="GeneTree" id="ENSGT00940000160057"/>
<dbReference type="Gene3D" id="1.10.510.10">
    <property type="entry name" value="Transferase(Phosphotransferase) domain 1"/>
    <property type="match status" value="1"/>
</dbReference>
<dbReference type="CDD" id="cd00063">
    <property type="entry name" value="FN3"/>
    <property type="match status" value="2"/>
</dbReference>
<accession>F7C3F7</accession>
<keyword evidence="6" id="KW-0732">Signal</keyword>
<feature type="region of interest" description="Disordered" evidence="16">
    <location>
        <begin position="62"/>
        <end position="126"/>
    </location>
</feature>
<dbReference type="SUPFAM" id="SSF47769">
    <property type="entry name" value="SAM/Pointed domain"/>
    <property type="match status" value="1"/>
</dbReference>
<dbReference type="GO" id="GO:0043235">
    <property type="term" value="C:receptor complex"/>
    <property type="evidence" value="ECO:0000318"/>
    <property type="project" value="GO_Central"/>
</dbReference>
<dbReference type="InterPro" id="IPR036116">
    <property type="entry name" value="FN3_sf"/>
</dbReference>
<dbReference type="Proteomes" id="UP000002279">
    <property type="component" value="Chromosome X5"/>
</dbReference>
<dbReference type="Gene3D" id="1.10.150.50">
    <property type="entry name" value="Transcription Factor, Ets-1"/>
    <property type="match status" value="1"/>
</dbReference>
<evidence type="ECO:0000256" key="14">
    <source>
        <dbReference type="ARBA" id="ARBA00051243"/>
    </source>
</evidence>
<evidence type="ECO:0000256" key="8">
    <source>
        <dbReference type="ARBA" id="ARBA00022777"/>
    </source>
</evidence>
<feature type="transmembrane region" description="Helical" evidence="17">
    <location>
        <begin position="580"/>
        <end position="605"/>
    </location>
</feature>
<keyword evidence="8" id="KW-0418">Kinase</keyword>
<dbReference type="SUPFAM" id="SSF56112">
    <property type="entry name" value="Protein kinase-like (PK-like)"/>
    <property type="match status" value="1"/>
</dbReference>
<dbReference type="SMART" id="SM00454">
    <property type="entry name" value="SAM"/>
    <property type="match status" value="1"/>
</dbReference>
<dbReference type="FunFam" id="1.10.150.50:FF:000001">
    <property type="entry name" value="Ephrin type-A receptor 5"/>
    <property type="match status" value="1"/>
</dbReference>
<gene>
    <name evidence="21" type="primary">EPHB4</name>
</gene>
<keyword evidence="13" id="KW-0675">Receptor</keyword>
<dbReference type="FunCoup" id="F7C3F7">
    <property type="interactions" value="1079"/>
</dbReference>
<dbReference type="FunFam" id="2.60.40.10:FF:000787">
    <property type="entry name" value="ephrin type-B receptor 4"/>
    <property type="match status" value="1"/>
</dbReference>
<dbReference type="InterPro" id="IPR037636">
    <property type="entry name" value="EPH-B4_SAM"/>
</dbReference>
<feature type="domain" description="Fibronectin type-III" evidence="20">
    <location>
        <begin position="365"/>
        <end position="474"/>
    </location>
</feature>
<feature type="compositionally biased region" description="Basic and acidic residues" evidence="16">
    <location>
        <begin position="62"/>
        <end position="73"/>
    </location>
</feature>
<reference evidence="21" key="3">
    <citation type="submission" date="2025-09" db="UniProtKB">
        <authorList>
            <consortium name="Ensembl"/>
        </authorList>
    </citation>
    <scope>IDENTIFICATION</scope>
    <source>
        <strain evidence="21">Glennie</strain>
    </source>
</reference>
<evidence type="ECO:0000256" key="3">
    <source>
        <dbReference type="ARBA" id="ARBA00022553"/>
    </source>
</evidence>
<dbReference type="FunFam" id="1.10.510.10:FF:000015">
    <property type="entry name" value="Ephrin type-B receptor 2"/>
    <property type="match status" value="1"/>
</dbReference>
<dbReference type="Ensembl" id="ENSOANT00000022951.3">
    <property type="protein sequence ID" value="ENSOANP00000022947.3"/>
    <property type="gene ID" value="ENSOANG00000014567.3"/>
</dbReference>
<dbReference type="GO" id="GO:0001525">
    <property type="term" value="P:angiogenesis"/>
    <property type="evidence" value="ECO:0000318"/>
    <property type="project" value="GO_Central"/>
</dbReference>
<dbReference type="STRING" id="9258.ENSOANP00000022947"/>
<dbReference type="GO" id="GO:0007155">
    <property type="term" value="P:cell adhesion"/>
    <property type="evidence" value="ECO:0007669"/>
    <property type="project" value="Ensembl"/>
</dbReference>
<proteinExistence type="predicted"/>
<dbReference type="GO" id="GO:0005524">
    <property type="term" value="F:ATP binding"/>
    <property type="evidence" value="ECO:0007669"/>
    <property type="project" value="UniProtKB-UniRule"/>
</dbReference>
<dbReference type="InterPro" id="IPR013761">
    <property type="entry name" value="SAM/pointed_sf"/>
</dbReference>
<dbReference type="Gene3D" id="3.30.200.20">
    <property type="entry name" value="Phosphorylase Kinase, domain 1"/>
    <property type="match status" value="1"/>
</dbReference>
<feature type="compositionally biased region" description="Pro residues" evidence="16">
    <location>
        <begin position="22"/>
        <end position="32"/>
    </location>
</feature>
<dbReference type="AlphaFoldDB" id="F7C3F7"/>
<dbReference type="EC" id="2.7.10.1" evidence="2"/>
<dbReference type="HOGENOM" id="CLU_000288_141_4_1"/>
<evidence type="ECO:0000256" key="2">
    <source>
        <dbReference type="ARBA" id="ARBA00011902"/>
    </source>
</evidence>
<feature type="region of interest" description="Disordered" evidence="16">
    <location>
        <begin position="1008"/>
        <end position="1030"/>
    </location>
</feature>
<dbReference type="InterPro" id="IPR017441">
    <property type="entry name" value="Protein_kinase_ATP_BS"/>
</dbReference>
<evidence type="ECO:0000256" key="11">
    <source>
        <dbReference type="ARBA" id="ARBA00023136"/>
    </source>
</evidence>
<dbReference type="Pfam" id="PF07647">
    <property type="entry name" value="SAM_2"/>
    <property type="match status" value="1"/>
</dbReference>
<evidence type="ECO:0000256" key="12">
    <source>
        <dbReference type="ARBA" id="ARBA00023137"/>
    </source>
</evidence>
<dbReference type="PANTHER" id="PTHR46877:SF19">
    <property type="entry name" value="RECEPTOR PROTEIN-TYROSINE KINASE"/>
    <property type="match status" value="1"/>
</dbReference>
<keyword evidence="3" id="KW-0597">Phosphoprotein</keyword>
<evidence type="ECO:0000256" key="16">
    <source>
        <dbReference type="SAM" id="MobiDB-lite"/>
    </source>
</evidence>
<evidence type="ECO:0000256" key="9">
    <source>
        <dbReference type="ARBA" id="ARBA00022840"/>
    </source>
</evidence>
<dbReference type="CDD" id="cd09554">
    <property type="entry name" value="SAM_EPH-B4"/>
    <property type="match status" value="1"/>
</dbReference>
<keyword evidence="11 17" id="KW-0472">Membrane</keyword>
<evidence type="ECO:0000256" key="7">
    <source>
        <dbReference type="ARBA" id="ARBA00022741"/>
    </source>
</evidence>
<comment type="catalytic activity">
    <reaction evidence="14">
        <text>L-tyrosyl-[protein] + ATP = O-phospho-L-tyrosyl-[protein] + ADP + H(+)</text>
        <dbReference type="Rhea" id="RHEA:10596"/>
        <dbReference type="Rhea" id="RHEA-COMP:10136"/>
        <dbReference type="Rhea" id="RHEA-COMP:20101"/>
        <dbReference type="ChEBI" id="CHEBI:15378"/>
        <dbReference type="ChEBI" id="CHEBI:30616"/>
        <dbReference type="ChEBI" id="CHEBI:46858"/>
        <dbReference type="ChEBI" id="CHEBI:61978"/>
        <dbReference type="ChEBI" id="CHEBI:456216"/>
        <dbReference type="EC" id="2.7.10.1"/>
    </reaction>
</comment>
<dbReference type="FunFam" id="3.30.200.20:FF:000001">
    <property type="entry name" value="Ephrin type-A receptor 5"/>
    <property type="match status" value="1"/>
</dbReference>
<dbReference type="SMART" id="SM00060">
    <property type="entry name" value="FN3"/>
    <property type="match status" value="2"/>
</dbReference>
<dbReference type="InParanoid" id="F7C3F7"/>
<evidence type="ECO:0000256" key="1">
    <source>
        <dbReference type="ARBA" id="ARBA00004479"/>
    </source>
</evidence>
<keyword evidence="12" id="KW-0829">Tyrosine-protein kinase</keyword>
<dbReference type="PROSITE" id="PS50105">
    <property type="entry name" value="SAM_DOMAIN"/>
    <property type="match status" value="1"/>
</dbReference>
<feature type="domain" description="Protein kinase" evidence="18">
    <location>
        <begin position="657"/>
        <end position="920"/>
    </location>
</feature>
<feature type="binding site" evidence="15">
    <location>
        <position position="689"/>
    </location>
    <ligand>
        <name>ATP</name>
        <dbReference type="ChEBI" id="CHEBI:30616"/>
    </ligand>
</feature>
<comment type="subcellular location">
    <subcellularLocation>
        <location evidence="1">Membrane</location>
        <topology evidence="1">Single-pass type I membrane protein</topology>
    </subcellularLocation>
</comment>
<dbReference type="CDD" id="cd05065">
    <property type="entry name" value="PTKc_EphR_B"/>
    <property type="match status" value="1"/>
</dbReference>
<keyword evidence="10 17" id="KW-1133">Transmembrane helix</keyword>
<evidence type="ECO:0000256" key="13">
    <source>
        <dbReference type="ARBA" id="ARBA00023170"/>
    </source>
</evidence>
<dbReference type="PROSITE" id="PS00107">
    <property type="entry name" value="PROTEIN_KINASE_ATP"/>
    <property type="match status" value="1"/>
</dbReference>
<evidence type="ECO:0000256" key="4">
    <source>
        <dbReference type="ARBA" id="ARBA00022679"/>
    </source>
</evidence>
<feature type="compositionally biased region" description="Basic and acidic residues" evidence="16">
    <location>
        <begin position="240"/>
        <end position="254"/>
    </location>
</feature>
<dbReference type="Gene3D" id="2.60.40.10">
    <property type="entry name" value="Immunoglobulins"/>
    <property type="match status" value="2"/>
</dbReference>
<reference evidence="21 22" key="1">
    <citation type="journal article" date="2008" name="Nature">
        <title>Genome analysis of the platypus reveals unique signatures of evolution.</title>
        <authorList>
            <person name="Warren W.C."/>
            <person name="Hillier L.W."/>
            <person name="Marshall Graves J.A."/>
            <person name="Birney E."/>
            <person name="Ponting C.P."/>
            <person name="Grutzner F."/>
            <person name="Belov K."/>
            <person name="Miller W."/>
            <person name="Clarke L."/>
            <person name="Chinwalla A.T."/>
            <person name="Yang S.P."/>
            <person name="Heger A."/>
            <person name="Locke D.P."/>
            <person name="Miethke P."/>
            <person name="Waters P.D."/>
            <person name="Veyrunes F."/>
            <person name="Fulton L."/>
            <person name="Fulton B."/>
            <person name="Graves T."/>
            <person name="Wallis J."/>
            <person name="Puente X.S."/>
            <person name="Lopez-Otin C."/>
            <person name="Ordonez G.R."/>
            <person name="Eichler E.E."/>
            <person name="Chen L."/>
            <person name="Cheng Z."/>
            <person name="Deakin J.E."/>
            <person name="Alsop A."/>
            <person name="Thompson K."/>
            <person name="Kirby P."/>
            <person name="Papenfuss A.T."/>
            <person name="Wakefield M.J."/>
            <person name="Olender T."/>
            <person name="Lancet D."/>
            <person name="Huttley G.A."/>
            <person name="Smit A.F."/>
            <person name="Pask A."/>
            <person name="Temple-Smith P."/>
            <person name="Batzer M.A."/>
            <person name="Walker J.A."/>
            <person name="Konkel M.K."/>
            <person name="Harris R.S."/>
            <person name="Whittington C.M."/>
            <person name="Wong E.S."/>
            <person name="Gemmell N.J."/>
            <person name="Buschiazzo E."/>
            <person name="Vargas Jentzsch I.M."/>
            <person name="Merkel A."/>
            <person name="Schmitz J."/>
            <person name="Zemann A."/>
            <person name="Churakov G."/>
            <person name="Kriegs J.O."/>
            <person name="Brosius J."/>
            <person name="Murchison E.P."/>
            <person name="Sachidanandam R."/>
            <person name="Smith C."/>
            <person name="Hannon G.J."/>
            <person name="Tsend-Ayush E."/>
            <person name="McMillan D."/>
            <person name="Attenborough R."/>
            <person name="Rens W."/>
            <person name="Ferguson-Smith M."/>
            <person name="Lefevre C.M."/>
            <person name="Sharp J.A."/>
            <person name="Nicholas K.R."/>
            <person name="Ray D.A."/>
            <person name="Kube M."/>
            <person name="Reinhardt R."/>
            <person name="Pringle T.H."/>
            <person name="Taylor J."/>
            <person name="Jones R.C."/>
            <person name="Nixon B."/>
            <person name="Dacheux J.L."/>
            <person name="Niwa H."/>
            <person name="Sekita Y."/>
            <person name="Huang X."/>
            <person name="Stark A."/>
            <person name="Kheradpour P."/>
            <person name="Kellis M."/>
            <person name="Flicek P."/>
            <person name="Chen Y."/>
            <person name="Webber C."/>
            <person name="Hardison R."/>
            <person name="Nelson J."/>
            <person name="Hallsworth-Pepin K."/>
            <person name="Delehaunty K."/>
            <person name="Markovic C."/>
            <person name="Minx P."/>
            <person name="Feng Y."/>
            <person name="Kremitzki C."/>
            <person name="Mitreva M."/>
            <person name="Glasscock J."/>
            <person name="Wylie T."/>
            <person name="Wohldmann P."/>
            <person name="Thiru P."/>
            <person name="Nhan M.N."/>
            <person name="Pohl C.S."/>
            <person name="Smith S.M."/>
            <person name="Hou S."/>
            <person name="Nefedov M."/>
            <person name="de Jong P.J."/>
            <person name="Renfree M.B."/>
            <person name="Mardis E.R."/>
            <person name="Wilson R.K."/>
        </authorList>
    </citation>
    <scope>NUCLEOTIDE SEQUENCE [LARGE SCALE GENOMIC DNA]</scope>
    <source>
        <strain evidence="21 22">Glennie</strain>
    </source>
</reference>
<dbReference type="PROSITE" id="PS50011">
    <property type="entry name" value="PROTEIN_KINASE_DOM"/>
    <property type="match status" value="1"/>
</dbReference>
<dbReference type="GO" id="GO:0048013">
    <property type="term" value="P:ephrin receptor signaling pathway"/>
    <property type="evidence" value="ECO:0000318"/>
    <property type="project" value="GO_Central"/>
</dbReference>
<keyword evidence="5 17" id="KW-0812">Transmembrane</keyword>
<evidence type="ECO:0000259" key="18">
    <source>
        <dbReference type="PROSITE" id="PS50011"/>
    </source>
</evidence>
<dbReference type="FunFam" id="2.60.40.10:FF:000059">
    <property type="entry name" value="Ephrin type-A receptor 6"/>
    <property type="match status" value="1"/>
</dbReference>
<dbReference type="InterPro" id="IPR020635">
    <property type="entry name" value="Tyr_kinase_cat_dom"/>
</dbReference>
<dbReference type="InterPro" id="IPR001245">
    <property type="entry name" value="Ser-Thr/Tyr_kinase_cat_dom"/>
</dbReference>
<dbReference type="InterPro" id="IPR000719">
    <property type="entry name" value="Prot_kinase_dom"/>
</dbReference>
<feature type="domain" description="Fibronectin type-III" evidence="20">
    <location>
        <begin position="478"/>
        <end position="571"/>
    </location>
</feature>
<evidence type="ECO:0000313" key="21">
    <source>
        <dbReference type="Ensembl" id="ENSOANP00000022947.3"/>
    </source>
</evidence>
<evidence type="ECO:0000313" key="22">
    <source>
        <dbReference type="Proteomes" id="UP000002279"/>
    </source>
</evidence>
<dbReference type="PRINTS" id="PR00109">
    <property type="entry name" value="TYRKINASE"/>
</dbReference>
<evidence type="ECO:0000259" key="20">
    <source>
        <dbReference type="PROSITE" id="PS50853"/>
    </source>
</evidence>
<evidence type="ECO:0000256" key="6">
    <source>
        <dbReference type="ARBA" id="ARBA00022729"/>
    </source>
</evidence>
<sequence>MAAPLSGAGERGRGRVGAWGGPEPPSASPPKPRTFLRERARAMELRLLLCWASLAAALRRDPPEHQAGDRGPEMGDSPPGGGAVGGTERAGRGAEQRANLRGVRRSAAGGSSPLATHGLGAPAGGVHRLRHPALHHARVPVPGPRRPGLQGDLHRLLLRKRRRHRHCPQSLLDGEPLRQGGHSGGGTSDAETPWGGGDGEGEREDAEVGPPVQGRLLSGLPGPGGLHGSPLPPPLLQEVPRADRQPHPLPRDRAPGAGGARGRELRGGHRPGPRARPQPLLPGGRSVGRTAGHRLRLRPGLRGRRGAHPLPCLCLRVLQTAGGRGSCQQCPQNSAPNAPALSSVRVGVGYFRAPTDSPGSPCTTPPSAPRSVVARLNGSSLRLEWSAPLETGGREDLTYGLRCRECRPGGSCVPCSGGIAFDPGPRGLAEPWVGVQGLRPDVTYAFEVTASNGVSAQAPGPPPAEAVNVTTDREVPPAVSDVAVTGRSPSSLRLSWSVPHTSSGAVLDYEVKYHEKGVEGPSGVRFLKTSENRVELRGLKLGATYLVQVRARSEAGYGPFGREHHTQTQLDENETWREQLALIAGTAVVGVVLVLVVVVVAVLCLRKQSSSRDPEYSDKPGQYLIGHGTKVYIDPFTYEDPNEAVREFAKEIDVSYVKIEEVIGAGEFGEVCRGRLKAPGKKESYVAIKTLKGGYTERQRREFLSEASIMGQFEHPNIIRLEGVVTNSVPVMILTEFMENGALDSFLRLNDGQFTPIQLVGVLRGIASGMRYLAEMSYVHRDLAARNILVNSNLVCKVSDFGLSRFLEENSSDPTYTSSLGGKIPIRWTAPEAIAFRKFTSASDAWSYGIVMWEVMSFGERPYWDMSNQDVINAIEQDYRLPPPPECPTSLHQLMLDCWQKDRNARPRFPQVVSALDKLIRNPASLKIVARDNGGASHPLLDQRLPHFSAFGSVGEWLRAIKMGRYEDSFTAAGFNSFELVSQISAEDLLRIGVTLAGHQKKILTSVQHMKTQAKPGASTSGPGTPAPQY</sequence>
<dbReference type="InterPro" id="IPR027936">
    <property type="entry name" value="Eph_TM"/>
</dbReference>
<dbReference type="eggNOG" id="KOG0196">
    <property type="taxonomic scope" value="Eukaryota"/>
</dbReference>
<dbReference type="GO" id="GO:0004714">
    <property type="term" value="F:transmembrane receptor protein tyrosine kinase activity"/>
    <property type="evidence" value="ECO:0000318"/>
    <property type="project" value="GO_Central"/>
</dbReference>
<keyword evidence="4" id="KW-0808">Transferase</keyword>
<evidence type="ECO:0000256" key="10">
    <source>
        <dbReference type="ARBA" id="ARBA00022989"/>
    </source>
</evidence>
<evidence type="ECO:0000256" key="17">
    <source>
        <dbReference type="SAM" id="Phobius"/>
    </source>
</evidence>
<dbReference type="InterPro" id="IPR001660">
    <property type="entry name" value="SAM"/>
</dbReference>
<dbReference type="SUPFAM" id="SSF49265">
    <property type="entry name" value="Fibronectin type III"/>
    <property type="match status" value="1"/>
</dbReference>
<protein>
    <recommendedName>
        <fullName evidence="2">receptor protein-tyrosine kinase</fullName>
        <ecNumber evidence="2">2.7.10.1</ecNumber>
    </recommendedName>
</protein>
<keyword evidence="22" id="KW-1185">Reference proteome</keyword>
<dbReference type="PROSITE" id="PS00109">
    <property type="entry name" value="PROTEIN_KINASE_TYR"/>
    <property type="match status" value="1"/>
</dbReference>
<organism evidence="21 22">
    <name type="scientific">Ornithorhynchus anatinus</name>
    <name type="common">Duckbill platypus</name>
    <dbReference type="NCBI Taxonomy" id="9258"/>
    <lineage>
        <taxon>Eukaryota</taxon>
        <taxon>Metazoa</taxon>
        <taxon>Chordata</taxon>
        <taxon>Craniata</taxon>
        <taxon>Vertebrata</taxon>
        <taxon>Euteleostomi</taxon>
        <taxon>Mammalia</taxon>
        <taxon>Monotremata</taxon>
        <taxon>Ornithorhynchidae</taxon>
        <taxon>Ornithorhynchus</taxon>
    </lineage>
</organism>
<dbReference type="InterPro" id="IPR050449">
    <property type="entry name" value="Ephrin_rcpt_TKs"/>
</dbReference>
<dbReference type="GO" id="GO:0002042">
    <property type="term" value="P:cell migration involved in sprouting angiogenesis"/>
    <property type="evidence" value="ECO:0007669"/>
    <property type="project" value="Ensembl"/>
</dbReference>
<keyword evidence="9 15" id="KW-0067">ATP-binding</keyword>
<evidence type="ECO:0000259" key="19">
    <source>
        <dbReference type="PROSITE" id="PS50105"/>
    </source>
</evidence>
<dbReference type="GO" id="GO:0005886">
    <property type="term" value="C:plasma membrane"/>
    <property type="evidence" value="ECO:0000318"/>
    <property type="project" value="GO_Central"/>
</dbReference>
<evidence type="ECO:0000256" key="5">
    <source>
        <dbReference type="ARBA" id="ARBA00022692"/>
    </source>
</evidence>
<name>F7C3F7_ORNAN</name>
<keyword evidence="7 15" id="KW-0547">Nucleotide-binding</keyword>
<dbReference type="Bgee" id="ENSOANG00000014567">
    <property type="expression patterns" value="Expressed in liver and 7 other cell types or tissues"/>
</dbReference>
<dbReference type="GO" id="GO:0005003">
    <property type="term" value="F:ephrin receptor activity"/>
    <property type="evidence" value="ECO:0007669"/>
    <property type="project" value="Ensembl"/>
</dbReference>
<dbReference type="Pfam" id="PF00041">
    <property type="entry name" value="fn3"/>
    <property type="match status" value="2"/>
</dbReference>
<dbReference type="Pfam" id="PF14575">
    <property type="entry name" value="EphA2_TM"/>
    <property type="match status" value="1"/>
</dbReference>